<evidence type="ECO:0000313" key="2">
    <source>
        <dbReference type="EMBL" id="CAE7433963.1"/>
    </source>
</evidence>
<accession>A0A812REZ1</accession>
<reference evidence="2" key="1">
    <citation type="submission" date="2021-02" db="EMBL/GenBank/DDBJ databases">
        <authorList>
            <person name="Dougan E. K."/>
            <person name="Rhodes N."/>
            <person name="Thang M."/>
            <person name="Chan C."/>
        </authorList>
    </citation>
    <scope>NUCLEOTIDE SEQUENCE</scope>
</reference>
<dbReference type="AlphaFoldDB" id="A0A812REZ1"/>
<proteinExistence type="predicted"/>
<sequence>MRRGQHTGRVKPDKKQRAAMKSLSEKEILELLLAQLSKRALSGKCFDALFPFLQKIHRRLAESSPGSPESSMSSALQRNLQKAMSRMSCQQMVCFVEKSTNLDTRLMQQLKEQLQGNQRTTPDFTASSVWL</sequence>
<organism evidence="2 3">
    <name type="scientific">Symbiodinium natans</name>
    <dbReference type="NCBI Taxonomy" id="878477"/>
    <lineage>
        <taxon>Eukaryota</taxon>
        <taxon>Sar</taxon>
        <taxon>Alveolata</taxon>
        <taxon>Dinophyceae</taxon>
        <taxon>Suessiales</taxon>
        <taxon>Symbiodiniaceae</taxon>
        <taxon>Symbiodinium</taxon>
    </lineage>
</organism>
<evidence type="ECO:0000256" key="1">
    <source>
        <dbReference type="SAM" id="MobiDB-lite"/>
    </source>
</evidence>
<dbReference type="EMBL" id="CAJNDS010002326">
    <property type="protein sequence ID" value="CAE7433963.1"/>
    <property type="molecule type" value="Genomic_DNA"/>
</dbReference>
<keyword evidence="3" id="KW-1185">Reference proteome</keyword>
<dbReference type="Proteomes" id="UP000604046">
    <property type="component" value="Unassembled WGS sequence"/>
</dbReference>
<gene>
    <name evidence="2" type="ORF">SNAT2548_LOCUS23566</name>
</gene>
<evidence type="ECO:0000313" key="3">
    <source>
        <dbReference type="Proteomes" id="UP000604046"/>
    </source>
</evidence>
<feature type="region of interest" description="Disordered" evidence="1">
    <location>
        <begin position="1"/>
        <end position="21"/>
    </location>
</feature>
<comment type="caution">
    <text evidence="2">The sequence shown here is derived from an EMBL/GenBank/DDBJ whole genome shotgun (WGS) entry which is preliminary data.</text>
</comment>
<name>A0A812REZ1_9DINO</name>
<dbReference type="OrthoDB" id="410371at2759"/>
<protein>
    <submittedName>
        <fullName evidence="2">Uncharacterized protein</fullName>
    </submittedName>
</protein>